<organism evidence="1 2">
    <name type="scientific">Portunus trituberculatus</name>
    <name type="common">Swimming crab</name>
    <name type="synonym">Neptunus trituberculatus</name>
    <dbReference type="NCBI Taxonomy" id="210409"/>
    <lineage>
        <taxon>Eukaryota</taxon>
        <taxon>Metazoa</taxon>
        <taxon>Ecdysozoa</taxon>
        <taxon>Arthropoda</taxon>
        <taxon>Crustacea</taxon>
        <taxon>Multicrustacea</taxon>
        <taxon>Malacostraca</taxon>
        <taxon>Eumalacostraca</taxon>
        <taxon>Eucarida</taxon>
        <taxon>Decapoda</taxon>
        <taxon>Pleocyemata</taxon>
        <taxon>Brachyura</taxon>
        <taxon>Eubrachyura</taxon>
        <taxon>Portunoidea</taxon>
        <taxon>Portunidae</taxon>
        <taxon>Portuninae</taxon>
        <taxon>Portunus</taxon>
    </lineage>
</organism>
<dbReference type="Proteomes" id="UP000324222">
    <property type="component" value="Unassembled WGS sequence"/>
</dbReference>
<reference evidence="1 2" key="1">
    <citation type="submission" date="2019-05" db="EMBL/GenBank/DDBJ databases">
        <title>Another draft genome of Portunus trituberculatus and its Hox gene families provides insights of decapod evolution.</title>
        <authorList>
            <person name="Jeong J.-H."/>
            <person name="Song I."/>
            <person name="Kim S."/>
            <person name="Choi T."/>
            <person name="Kim D."/>
            <person name="Ryu S."/>
            <person name="Kim W."/>
        </authorList>
    </citation>
    <scope>NUCLEOTIDE SEQUENCE [LARGE SCALE GENOMIC DNA]</scope>
    <source>
        <tissue evidence="1">Muscle</tissue>
    </source>
</reference>
<evidence type="ECO:0000313" key="1">
    <source>
        <dbReference type="EMBL" id="MPC85748.1"/>
    </source>
</evidence>
<comment type="caution">
    <text evidence="1">The sequence shown here is derived from an EMBL/GenBank/DDBJ whole genome shotgun (WGS) entry which is preliminary data.</text>
</comment>
<name>A0A5B7IYN2_PORTR</name>
<evidence type="ECO:0000313" key="2">
    <source>
        <dbReference type="Proteomes" id="UP000324222"/>
    </source>
</evidence>
<proteinExistence type="predicted"/>
<sequence length="106" mass="11557">MDRPRINEGNALDPNRRDERQLEYFMGGIPGPVQRVGQGLGALVTLPTSLAQSPPPPAKPTSLRHHLLPHTRTKKICCRSPEVCGLRLSVPNEGSGGIHFAPKPHE</sequence>
<dbReference type="AlphaFoldDB" id="A0A5B7IYN2"/>
<accession>A0A5B7IYN2</accession>
<gene>
    <name evidence="1" type="ORF">E2C01_080538</name>
</gene>
<protein>
    <submittedName>
        <fullName evidence="1">Uncharacterized protein</fullName>
    </submittedName>
</protein>
<dbReference type="EMBL" id="VSRR010069436">
    <property type="protein sequence ID" value="MPC85748.1"/>
    <property type="molecule type" value="Genomic_DNA"/>
</dbReference>
<keyword evidence="2" id="KW-1185">Reference proteome</keyword>